<dbReference type="GO" id="GO:0055120">
    <property type="term" value="C:striated muscle dense body"/>
    <property type="evidence" value="ECO:0007669"/>
    <property type="project" value="TreeGrafter"/>
</dbReference>
<evidence type="ECO:0008006" key="5">
    <source>
        <dbReference type="Google" id="ProtNLM"/>
    </source>
</evidence>
<organism evidence="3 4">
    <name type="scientific">Rotaria sordida</name>
    <dbReference type="NCBI Taxonomy" id="392033"/>
    <lineage>
        <taxon>Eukaryota</taxon>
        <taxon>Metazoa</taxon>
        <taxon>Spiralia</taxon>
        <taxon>Gnathifera</taxon>
        <taxon>Rotifera</taxon>
        <taxon>Eurotatoria</taxon>
        <taxon>Bdelloidea</taxon>
        <taxon>Philodinida</taxon>
        <taxon>Philodinidae</taxon>
        <taxon>Rotaria</taxon>
    </lineage>
</organism>
<dbReference type="InterPro" id="IPR036259">
    <property type="entry name" value="MFS_trans_sf"/>
</dbReference>
<dbReference type="GO" id="GO:0043266">
    <property type="term" value="P:regulation of potassium ion transport"/>
    <property type="evidence" value="ECO:0007669"/>
    <property type="project" value="TreeGrafter"/>
</dbReference>
<dbReference type="PANTHER" id="PTHR19444:SF13">
    <property type="entry name" value="PROTEIN UNC-93 HOMOLOG A"/>
    <property type="match status" value="1"/>
</dbReference>
<dbReference type="SUPFAM" id="SSF103473">
    <property type="entry name" value="MFS general substrate transporter"/>
    <property type="match status" value="1"/>
</dbReference>
<dbReference type="PANTHER" id="PTHR19444">
    <property type="entry name" value="UNC-93 RELATED"/>
    <property type="match status" value="1"/>
</dbReference>
<dbReference type="GO" id="GO:0015459">
    <property type="term" value="F:potassium channel regulator activity"/>
    <property type="evidence" value="ECO:0007669"/>
    <property type="project" value="TreeGrafter"/>
</dbReference>
<dbReference type="GO" id="GO:0005886">
    <property type="term" value="C:plasma membrane"/>
    <property type="evidence" value="ECO:0007669"/>
    <property type="project" value="TreeGrafter"/>
</dbReference>
<feature type="transmembrane region" description="Helical" evidence="2">
    <location>
        <begin position="6"/>
        <end position="26"/>
    </location>
</feature>
<dbReference type="GO" id="GO:0006937">
    <property type="term" value="P:regulation of muscle contraction"/>
    <property type="evidence" value="ECO:0007669"/>
    <property type="project" value="TreeGrafter"/>
</dbReference>
<feature type="transmembrane region" description="Helical" evidence="2">
    <location>
        <begin position="33"/>
        <end position="53"/>
    </location>
</feature>
<comment type="caution">
    <text evidence="3">The sequence shown here is derived from an EMBL/GenBank/DDBJ whole genome shotgun (WGS) entry which is preliminary data.</text>
</comment>
<evidence type="ECO:0000256" key="2">
    <source>
        <dbReference type="SAM" id="Phobius"/>
    </source>
</evidence>
<keyword evidence="2" id="KW-1133">Transmembrane helix</keyword>
<reference evidence="3" key="1">
    <citation type="submission" date="2021-02" db="EMBL/GenBank/DDBJ databases">
        <authorList>
            <person name="Nowell W R."/>
        </authorList>
    </citation>
    <scope>NUCLEOTIDE SEQUENCE</scope>
</reference>
<gene>
    <name evidence="3" type="ORF">JBS370_LOCUS33689</name>
</gene>
<comment type="similarity">
    <text evidence="1">Belongs to the unc-93 family.</text>
</comment>
<dbReference type="EMBL" id="CAJOBD010009972">
    <property type="protein sequence ID" value="CAF4145019.1"/>
    <property type="molecule type" value="Genomic_DNA"/>
</dbReference>
<evidence type="ECO:0000313" key="3">
    <source>
        <dbReference type="EMBL" id="CAF4145019.1"/>
    </source>
</evidence>
<proteinExistence type="inferred from homology"/>
<accession>A0A819XRQ8</accession>
<dbReference type="AlphaFoldDB" id="A0A819XRQ8"/>
<feature type="transmembrane region" description="Helical" evidence="2">
    <location>
        <begin position="59"/>
        <end position="77"/>
    </location>
</feature>
<keyword evidence="2" id="KW-0472">Membrane</keyword>
<sequence>MNRYIGLVMTCGAICSSISSYVFGGLVKYIGRLGCFIIAALLNCAMIIFMYFWEPGEGQMAILFVIAGLWGVADAVWGSQVVGNNILTYDNDNLVDCISATYIVLYSDNDSSAIAKYRFWKSVGSLLGFGVNIFSLL</sequence>
<dbReference type="InterPro" id="IPR051951">
    <property type="entry name" value="UNC-93_regulatory"/>
</dbReference>
<dbReference type="Proteomes" id="UP000663836">
    <property type="component" value="Unassembled WGS sequence"/>
</dbReference>
<name>A0A819XRQ8_9BILA</name>
<evidence type="ECO:0000256" key="1">
    <source>
        <dbReference type="ARBA" id="ARBA00009172"/>
    </source>
</evidence>
<evidence type="ECO:0000313" key="4">
    <source>
        <dbReference type="Proteomes" id="UP000663836"/>
    </source>
</evidence>
<keyword evidence="2" id="KW-0812">Transmembrane</keyword>
<protein>
    <recommendedName>
        <fullName evidence="5">UNC93-like protein</fullName>
    </recommendedName>
</protein>